<organism>
    <name type="scientific">Branchiostoma floridae</name>
    <name type="common">Florida lancelet</name>
    <name type="synonym">Amphioxus</name>
    <dbReference type="NCBI Taxonomy" id="7739"/>
    <lineage>
        <taxon>Eukaryota</taxon>
        <taxon>Metazoa</taxon>
        <taxon>Chordata</taxon>
        <taxon>Cephalochordata</taxon>
        <taxon>Leptocardii</taxon>
        <taxon>Amphioxiformes</taxon>
        <taxon>Branchiostomatidae</taxon>
        <taxon>Branchiostoma</taxon>
    </lineage>
</organism>
<proteinExistence type="predicted"/>
<dbReference type="AlphaFoldDB" id="C3YI72"/>
<feature type="transmembrane region" description="Helical" evidence="1">
    <location>
        <begin position="95"/>
        <end position="113"/>
    </location>
</feature>
<dbReference type="EMBL" id="GG666514">
    <property type="protein sequence ID" value="EEN60209.1"/>
    <property type="molecule type" value="Genomic_DNA"/>
</dbReference>
<accession>C3YI72</accession>
<dbReference type="PANTHER" id="PTHR47403">
    <property type="entry name" value="LOC100145250 PROTEIN"/>
    <property type="match status" value="1"/>
</dbReference>
<dbReference type="PANTHER" id="PTHR47403:SF6">
    <property type="entry name" value="N-ACETYLTRANSFERASE DOMAIN-CONTAINING PROTEIN"/>
    <property type="match status" value="1"/>
</dbReference>
<protein>
    <submittedName>
        <fullName evidence="2">Uncharacterized protein</fullName>
    </submittedName>
</protein>
<name>C3YI72_BRAFL</name>
<keyword evidence="1" id="KW-1133">Transmembrane helix</keyword>
<evidence type="ECO:0000256" key="1">
    <source>
        <dbReference type="SAM" id="Phobius"/>
    </source>
</evidence>
<keyword evidence="1" id="KW-0472">Membrane</keyword>
<sequence>MDWSGWRGCLKKPCVLHVIKQVGLLVAIITEGGKAFISTSARIAAAWRKTGVLWKLEKYQDTWIRQNYPAARYKRATVSSLNKMADAHSHGLREVFSMTLYHFSLILPLILSFRNKRSQNSTFVKWVRVWWFEGVFFIDISGASLTVYDTSDWQNCPEFYRIFSEPM</sequence>
<gene>
    <name evidence="2" type="ORF">BRAFLDRAFT_73460</name>
</gene>
<evidence type="ECO:0000313" key="2">
    <source>
        <dbReference type="EMBL" id="EEN60209.1"/>
    </source>
</evidence>
<reference evidence="2" key="1">
    <citation type="journal article" date="2008" name="Nature">
        <title>The amphioxus genome and the evolution of the chordate karyotype.</title>
        <authorList>
            <consortium name="US DOE Joint Genome Institute (JGI-PGF)"/>
            <person name="Putnam N.H."/>
            <person name="Butts T."/>
            <person name="Ferrier D.E.K."/>
            <person name="Furlong R.F."/>
            <person name="Hellsten U."/>
            <person name="Kawashima T."/>
            <person name="Robinson-Rechavi M."/>
            <person name="Shoguchi E."/>
            <person name="Terry A."/>
            <person name="Yu J.-K."/>
            <person name="Benito-Gutierrez E.L."/>
            <person name="Dubchak I."/>
            <person name="Garcia-Fernandez J."/>
            <person name="Gibson-Brown J.J."/>
            <person name="Grigoriev I.V."/>
            <person name="Horton A.C."/>
            <person name="de Jong P.J."/>
            <person name="Jurka J."/>
            <person name="Kapitonov V.V."/>
            <person name="Kohara Y."/>
            <person name="Kuroki Y."/>
            <person name="Lindquist E."/>
            <person name="Lucas S."/>
            <person name="Osoegawa K."/>
            <person name="Pennacchio L.A."/>
            <person name="Salamov A.A."/>
            <person name="Satou Y."/>
            <person name="Sauka-Spengler T."/>
            <person name="Schmutz J."/>
            <person name="Shin-I T."/>
            <person name="Toyoda A."/>
            <person name="Bronner-Fraser M."/>
            <person name="Fujiyama A."/>
            <person name="Holland L.Z."/>
            <person name="Holland P.W.H."/>
            <person name="Satoh N."/>
            <person name="Rokhsar D.S."/>
        </authorList>
    </citation>
    <scope>NUCLEOTIDE SEQUENCE [LARGE SCALE GENOMIC DNA]</scope>
    <source>
        <strain evidence="2">S238N-H82</strain>
        <tissue evidence="2">Testes</tissue>
    </source>
</reference>
<dbReference type="InParanoid" id="C3YI72"/>
<keyword evidence="1" id="KW-0812">Transmembrane</keyword>